<dbReference type="Pfam" id="PF00145">
    <property type="entry name" value="DNA_methylase"/>
    <property type="match status" value="1"/>
</dbReference>
<dbReference type="PROSITE" id="PS00095">
    <property type="entry name" value="C5_MTASE_2"/>
    <property type="match status" value="1"/>
</dbReference>
<evidence type="ECO:0000256" key="1">
    <source>
        <dbReference type="ARBA" id="ARBA00011975"/>
    </source>
</evidence>
<dbReference type="InterPro" id="IPR050390">
    <property type="entry name" value="C5-Methyltransferase"/>
</dbReference>
<comment type="caution">
    <text evidence="9">The sequence shown here is derived from an EMBL/GenBank/DDBJ whole genome shotgun (WGS) entry which is preliminary data.</text>
</comment>
<dbReference type="GO" id="GO:0003677">
    <property type="term" value="F:DNA binding"/>
    <property type="evidence" value="ECO:0007669"/>
    <property type="project" value="TreeGrafter"/>
</dbReference>
<evidence type="ECO:0000313" key="10">
    <source>
        <dbReference type="Proteomes" id="UP001228636"/>
    </source>
</evidence>
<organism evidence="9 10">
    <name type="scientific">Polaribacter sejongensis</name>
    <dbReference type="NCBI Taxonomy" id="985043"/>
    <lineage>
        <taxon>Bacteria</taxon>
        <taxon>Pseudomonadati</taxon>
        <taxon>Bacteroidota</taxon>
        <taxon>Flavobacteriia</taxon>
        <taxon>Flavobacteriales</taxon>
        <taxon>Flavobacteriaceae</taxon>
    </lineage>
</organism>
<comment type="similarity">
    <text evidence="7 8">Belongs to the class I-like SAM-binding methyltransferase superfamily. C5-methyltransferase family.</text>
</comment>
<keyword evidence="4 7" id="KW-0949">S-adenosyl-L-methionine</keyword>
<evidence type="ECO:0000256" key="2">
    <source>
        <dbReference type="ARBA" id="ARBA00022603"/>
    </source>
</evidence>
<reference evidence="9 10" key="1">
    <citation type="journal article" date="2014" name="Int. J. Syst. Evol. Microbiol.">
        <title>Complete genome sequence of Corynebacterium casei LMG S-19264T (=DSM 44701T), isolated from a smear-ripened cheese.</title>
        <authorList>
            <consortium name="US DOE Joint Genome Institute (JGI-PGF)"/>
            <person name="Walter F."/>
            <person name="Albersmeier A."/>
            <person name="Kalinowski J."/>
            <person name="Ruckert C."/>
        </authorList>
    </citation>
    <scope>NUCLEOTIDE SEQUENCE [LARGE SCALE GENOMIC DNA]</scope>
    <source>
        <strain evidence="9 10">CECT 8670</strain>
    </source>
</reference>
<dbReference type="GO" id="GO:0044027">
    <property type="term" value="P:negative regulation of gene expression via chromosomal CpG island methylation"/>
    <property type="evidence" value="ECO:0007669"/>
    <property type="project" value="TreeGrafter"/>
</dbReference>
<dbReference type="PRINTS" id="PR00105">
    <property type="entry name" value="C5METTRFRASE"/>
</dbReference>
<proteinExistence type="inferred from homology"/>
<dbReference type="InterPro" id="IPR031303">
    <property type="entry name" value="C5_meth_CS"/>
</dbReference>
<dbReference type="InterPro" id="IPR001525">
    <property type="entry name" value="C5_MeTfrase"/>
</dbReference>
<dbReference type="EC" id="2.1.1.37" evidence="1"/>
<gene>
    <name evidence="9" type="ORF">QWY81_11650</name>
</gene>
<dbReference type="Proteomes" id="UP001228636">
    <property type="component" value="Unassembled WGS sequence"/>
</dbReference>
<feature type="active site" evidence="7">
    <location>
        <position position="75"/>
    </location>
</feature>
<dbReference type="RefSeq" id="WP_261973242.1">
    <property type="nucleotide sequence ID" value="NZ_CP103460.1"/>
</dbReference>
<dbReference type="GO" id="GO:0003886">
    <property type="term" value="F:DNA (cytosine-5-)-methyltransferase activity"/>
    <property type="evidence" value="ECO:0007669"/>
    <property type="project" value="UniProtKB-EC"/>
</dbReference>
<evidence type="ECO:0000256" key="5">
    <source>
        <dbReference type="ARBA" id="ARBA00022747"/>
    </source>
</evidence>
<dbReference type="PANTHER" id="PTHR10629">
    <property type="entry name" value="CYTOSINE-SPECIFIC METHYLTRANSFERASE"/>
    <property type="match status" value="1"/>
</dbReference>
<evidence type="ECO:0000256" key="8">
    <source>
        <dbReference type="RuleBase" id="RU000416"/>
    </source>
</evidence>
<dbReference type="Gene3D" id="3.40.50.150">
    <property type="entry name" value="Vaccinia Virus protein VP39"/>
    <property type="match status" value="1"/>
</dbReference>
<evidence type="ECO:0000256" key="7">
    <source>
        <dbReference type="PROSITE-ProRule" id="PRU01016"/>
    </source>
</evidence>
<evidence type="ECO:0000256" key="3">
    <source>
        <dbReference type="ARBA" id="ARBA00022679"/>
    </source>
</evidence>
<dbReference type="PANTHER" id="PTHR10629:SF52">
    <property type="entry name" value="DNA (CYTOSINE-5)-METHYLTRANSFERASE 1"/>
    <property type="match status" value="1"/>
</dbReference>
<evidence type="ECO:0000313" key="9">
    <source>
        <dbReference type="EMBL" id="MDN3620109.1"/>
    </source>
</evidence>
<dbReference type="Gene3D" id="3.90.120.10">
    <property type="entry name" value="DNA Methylase, subunit A, domain 2"/>
    <property type="match status" value="1"/>
</dbReference>
<dbReference type="PROSITE" id="PS51679">
    <property type="entry name" value="SAM_MT_C5"/>
    <property type="match status" value="1"/>
</dbReference>
<keyword evidence="2 7" id="KW-0489">Methyltransferase</keyword>
<dbReference type="GO" id="GO:0032259">
    <property type="term" value="P:methylation"/>
    <property type="evidence" value="ECO:0007669"/>
    <property type="project" value="UniProtKB-KW"/>
</dbReference>
<dbReference type="NCBIfam" id="TIGR00675">
    <property type="entry name" value="dcm"/>
    <property type="match status" value="1"/>
</dbReference>
<name>A0AAJ1VH84_9FLAO</name>
<evidence type="ECO:0000256" key="4">
    <source>
        <dbReference type="ARBA" id="ARBA00022691"/>
    </source>
</evidence>
<dbReference type="SUPFAM" id="SSF53335">
    <property type="entry name" value="S-adenosyl-L-methionine-dependent methyltransferases"/>
    <property type="match status" value="1"/>
</dbReference>
<dbReference type="AlphaFoldDB" id="A0AAJ1VH84"/>
<evidence type="ECO:0000256" key="6">
    <source>
        <dbReference type="ARBA" id="ARBA00047422"/>
    </source>
</evidence>
<sequence>MIGIEIFSGPGGMGLGAKYAGIDVALAVEKNAYAAQTYLANHSDTTVVVDDIQNINEFRYEKKGEQTILFGGPPCQGYSKSNRKTRSNENPKNWLFLEFMRTINVVNPDWIVIENVPGLKGMDNGFFLEKICNDLHSLGYTPNFKILNAVNFGVPQKRDRIFIVASRDGIAFEFPTGSFVDNHVSVADALFDLPKLENGTKEDSLKYKHKAKSEYAKLMRGNLRKATQNYVSKNSDLVIERYKHIKQGNNWNDIPLELMSNYKDHTRCHHGIYRRLKEDEPAFVIANYRKSMLIHPTENRGLSVREAARLQSFPDTYKFFGSLDQKQQQVGNAVPPLLAKAVFEQIMKN</sequence>
<dbReference type="GO" id="GO:0009307">
    <property type="term" value="P:DNA restriction-modification system"/>
    <property type="evidence" value="ECO:0007669"/>
    <property type="project" value="UniProtKB-KW"/>
</dbReference>
<accession>A0AAJ1VH84</accession>
<protein>
    <recommendedName>
        <fullName evidence="1">DNA (cytosine-5-)-methyltransferase</fullName>
        <ecNumber evidence="1">2.1.1.37</ecNumber>
    </recommendedName>
</protein>
<dbReference type="EMBL" id="JAUFQH010000010">
    <property type="protein sequence ID" value="MDN3620109.1"/>
    <property type="molecule type" value="Genomic_DNA"/>
</dbReference>
<comment type="catalytic activity">
    <reaction evidence="6">
        <text>a 2'-deoxycytidine in DNA + S-adenosyl-L-methionine = a 5-methyl-2'-deoxycytidine in DNA + S-adenosyl-L-homocysteine + H(+)</text>
        <dbReference type="Rhea" id="RHEA:13681"/>
        <dbReference type="Rhea" id="RHEA-COMP:11369"/>
        <dbReference type="Rhea" id="RHEA-COMP:11370"/>
        <dbReference type="ChEBI" id="CHEBI:15378"/>
        <dbReference type="ChEBI" id="CHEBI:57856"/>
        <dbReference type="ChEBI" id="CHEBI:59789"/>
        <dbReference type="ChEBI" id="CHEBI:85452"/>
        <dbReference type="ChEBI" id="CHEBI:85454"/>
        <dbReference type="EC" id="2.1.1.37"/>
    </reaction>
</comment>
<dbReference type="InterPro" id="IPR029063">
    <property type="entry name" value="SAM-dependent_MTases_sf"/>
</dbReference>
<keyword evidence="5" id="KW-0680">Restriction system</keyword>
<keyword evidence="3 7" id="KW-0808">Transferase</keyword>